<dbReference type="Gene3D" id="3.40.50.300">
    <property type="entry name" value="P-loop containing nucleotide triphosphate hydrolases"/>
    <property type="match status" value="4"/>
</dbReference>
<feature type="binding site" evidence="15">
    <location>
        <begin position="25"/>
        <end position="32"/>
    </location>
    <ligand>
        <name>ATP</name>
        <dbReference type="ChEBI" id="CHEBI:30616"/>
    </ligand>
</feature>
<dbReference type="Proteomes" id="UP000253975">
    <property type="component" value="Unassembled WGS sequence"/>
</dbReference>
<dbReference type="GO" id="GO:0043138">
    <property type="term" value="F:3'-5' DNA helicase activity"/>
    <property type="evidence" value="ECO:0007669"/>
    <property type="project" value="UniProtKB-EC"/>
</dbReference>
<protein>
    <recommendedName>
        <fullName evidence="13">DNA 3'-5' helicase</fullName>
        <ecNumber evidence="13">5.6.2.4</ecNumber>
    </recommendedName>
</protein>
<evidence type="ECO:0000256" key="14">
    <source>
        <dbReference type="ARBA" id="ARBA00048988"/>
    </source>
</evidence>
<keyword evidence="2" id="KW-0540">Nuclease</keyword>
<dbReference type="Pfam" id="PF00580">
    <property type="entry name" value="UvrD-helicase"/>
    <property type="match status" value="1"/>
</dbReference>
<dbReference type="SUPFAM" id="SSF52980">
    <property type="entry name" value="Restriction endonuclease-like"/>
    <property type="match status" value="1"/>
</dbReference>
<evidence type="ECO:0000256" key="4">
    <source>
        <dbReference type="ARBA" id="ARBA00022763"/>
    </source>
</evidence>
<organism evidence="18 19">
    <name type="scientific">Slackia isoflavoniconvertens</name>
    <dbReference type="NCBI Taxonomy" id="572010"/>
    <lineage>
        <taxon>Bacteria</taxon>
        <taxon>Bacillati</taxon>
        <taxon>Actinomycetota</taxon>
        <taxon>Coriobacteriia</taxon>
        <taxon>Eggerthellales</taxon>
        <taxon>Eggerthellaceae</taxon>
        <taxon>Slackia</taxon>
    </lineage>
</organism>
<evidence type="ECO:0000256" key="12">
    <source>
        <dbReference type="ARBA" id="ARBA00034617"/>
    </source>
</evidence>
<comment type="catalytic activity">
    <reaction evidence="14">
        <text>ATP + H2O = ADP + phosphate + H(+)</text>
        <dbReference type="Rhea" id="RHEA:13065"/>
        <dbReference type="ChEBI" id="CHEBI:15377"/>
        <dbReference type="ChEBI" id="CHEBI:15378"/>
        <dbReference type="ChEBI" id="CHEBI:30616"/>
        <dbReference type="ChEBI" id="CHEBI:43474"/>
        <dbReference type="ChEBI" id="CHEBI:456216"/>
        <dbReference type="EC" id="5.6.2.4"/>
    </reaction>
</comment>
<dbReference type="InterPro" id="IPR000212">
    <property type="entry name" value="DNA_helicase_UvrD/REP"/>
</dbReference>
<keyword evidence="4" id="KW-0227">DNA damage</keyword>
<dbReference type="InterPro" id="IPR027417">
    <property type="entry name" value="P-loop_NTPase"/>
</dbReference>
<dbReference type="EC" id="5.6.2.4" evidence="13"/>
<keyword evidence="3 15" id="KW-0547">Nucleotide-binding</keyword>
<name>A0A369L7Z4_9ACTN</name>
<dbReference type="PANTHER" id="PTHR11070">
    <property type="entry name" value="UVRD / RECB / PCRA DNA HELICASE FAMILY MEMBER"/>
    <property type="match status" value="1"/>
</dbReference>
<dbReference type="InterPro" id="IPR038726">
    <property type="entry name" value="PDDEXK_AddAB-type"/>
</dbReference>
<evidence type="ECO:0000256" key="9">
    <source>
        <dbReference type="ARBA" id="ARBA00023125"/>
    </source>
</evidence>
<dbReference type="InterPro" id="IPR014016">
    <property type="entry name" value="UvrD-like_ATP-bd"/>
</dbReference>
<dbReference type="Pfam" id="PF13361">
    <property type="entry name" value="UvrD_C"/>
    <property type="match status" value="1"/>
</dbReference>
<dbReference type="InterPro" id="IPR013986">
    <property type="entry name" value="DExx_box_DNA_helicase_dom_sf"/>
</dbReference>
<dbReference type="InterPro" id="IPR014017">
    <property type="entry name" value="DNA_helicase_UvrD-like_C"/>
</dbReference>
<dbReference type="Pfam" id="PF12705">
    <property type="entry name" value="PDDEXK_1"/>
    <property type="match status" value="1"/>
</dbReference>
<dbReference type="InterPro" id="IPR011335">
    <property type="entry name" value="Restrct_endonuc-II-like"/>
</dbReference>
<dbReference type="GO" id="GO:0003677">
    <property type="term" value="F:DNA binding"/>
    <property type="evidence" value="ECO:0007669"/>
    <property type="project" value="UniProtKB-KW"/>
</dbReference>
<evidence type="ECO:0000256" key="11">
    <source>
        <dbReference type="ARBA" id="ARBA00023235"/>
    </source>
</evidence>
<dbReference type="SUPFAM" id="SSF52540">
    <property type="entry name" value="P-loop containing nucleoside triphosphate hydrolases"/>
    <property type="match status" value="1"/>
</dbReference>
<gene>
    <name evidence="18" type="ORF">C1881_09665</name>
</gene>
<dbReference type="PROSITE" id="PS51198">
    <property type="entry name" value="UVRD_HELICASE_ATP_BIND"/>
    <property type="match status" value="1"/>
</dbReference>
<evidence type="ECO:0000259" key="17">
    <source>
        <dbReference type="PROSITE" id="PS51217"/>
    </source>
</evidence>
<evidence type="ECO:0000256" key="8">
    <source>
        <dbReference type="ARBA" id="ARBA00022840"/>
    </source>
</evidence>
<keyword evidence="8 15" id="KW-0067">ATP-binding</keyword>
<dbReference type="InterPro" id="IPR011604">
    <property type="entry name" value="PDDEXK-like_dom_sf"/>
</dbReference>
<dbReference type="RefSeq" id="WP_114616316.1">
    <property type="nucleotide sequence ID" value="NZ_PPTO01000021.1"/>
</dbReference>
<dbReference type="GO" id="GO:0005524">
    <property type="term" value="F:ATP binding"/>
    <property type="evidence" value="ECO:0007669"/>
    <property type="project" value="UniProtKB-UniRule"/>
</dbReference>
<evidence type="ECO:0000313" key="18">
    <source>
        <dbReference type="EMBL" id="RDB55192.1"/>
    </source>
</evidence>
<dbReference type="PROSITE" id="PS51217">
    <property type="entry name" value="UVRD_HELICASE_CTER"/>
    <property type="match status" value="1"/>
</dbReference>
<dbReference type="PANTHER" id="PTHR11070:SF2">
    <property type="entry name" value="ATP-DEPENDENT DNA HELICASE SRS2"/>
    <property type="match status" value="1"/>
</dbReference>
<dbReference type="Gene3D" id="1.10.10.160">
    <property type="match status" value="1"/>
</dbReference>
<dbReference type="Gene3D" id="3.90.320.10">
    <property type="match status" value="1"/>
</dbReference>
<keyword evidence="10" id="KW-0234">DNA repair</keyword>
<keyword evidence="9" id="KW-0238">DNA-binding</keyword>
<sequence>MDFSTFKEGQLRCVKTLDAPVAVSAGAGSGKTFTLTQRIAWALLPGSGADGAPFLEDIDQVLAITFTDKAAGEIKSRVKATLAAEGMAAQALKVDDAWISTIHGMCSRILRMHATELGIDPAFSVLDEATAADLFNAAVEEVLAGQNEFWSPGGLDALFSEYPARSHGGFAQTSIEDMIREIARAAIASPRGMECVCLPPQPRPAGVIARELLELATAARDAATPSAGKKSADAFLEKADKFLEKANALLASGEVSGEALLRLADACPFPAANFGSKEYKALAKKMQREAAQLGQEARFAFAQPLLSDLVGLAGKVYTAYNSKKREMAALDNDDLLIFAARALKENEHVREAFSDKFKLIMVDEFQDTDQLQIDMVRTMAGVRGERLCTVGDAQQSIYRFRGADVAVYDRHVQHVRENDPSMPIVLPDNFRSHADILSFVDRVFEQREVFGESFMSLAPSRIESKVKHPFLAGPGRVDVLCTTYPGASGIDKSDVVALEARRIAERFAELREAGHAAGDMVVLLGRMTNADAYAAALREAGFACVIAGGSIFSRAPEVRVVQRLAEVIANPKETASLFELLASDMFELSADDFVALSTCFDEAAGINRRRSLDIGFRQLAEGDMPNVSPQLACAVRVINSLSEQAGVQPTSRIMMNAVRDSGWLTRLERKEAEGLSVAGNVFKAIRLVEGFEAQGARGPADCAARLAAHIERAKEAPGALSAEGGDFVRIMTVHASKGLEFPIVAVAEMATGAGRSSAFALQTIDGVAYVSLAPQRSVASAASTSLLKKCISKDYAALLDYEGEVDASFVANASSAALRREAMAEYESTQELQERRRLLYVALTRAKEALVVAMTTKRDKEGGSGASSGVYGDIAHALFGEEGDIPEKECAVPFGGSAPARVSRYDVHEGEFDAPQVEGAAEAPSGDVACGASGVGADGPGCVGDCSAQPGITCASDSNSMEIREADDASCDHMASTAHDACVSRALVDVFEPMTAPELDEVAYRPARDNVTSYSALAQANSTHAASAGDATAGETVAEISDDDAFWEELGARLLADADKATDVGSAFHVLAQRAARRAVARGEEDRPAAIEMPSREAIDAAVRRMGCAPATVDRVQRALERWCESDVAANMAGHRVLRAELPFFVAFPVAEPGGECAYLEGSMDLFACDEMGAGDAYIVDYKTGGSPKEHADDLIEKHRLQAECYAYAALEHGFSRVQATFVRVEAPAEDGSPQTVHYLYERSDMPQLLQGIQSAWAILREGN</sequence>
<evidence type="ECO:0000256" key="13">
    <source>
        <dbReference type="ARBA" id="ARBA00034808"/>
    </source>
</evidence>
<dbReference type="AlphaFoldDB" id="A0A369L7Z4"/>
<evidence type="ECO:0000259" key="16">
    <source>
        <dbReference type="PROSITE" id="PS51198"/>
    </source>
</evidence>
<dbReference type="GO" id="GO:0004527">
    <property type="term" value="F:exonuclease activity"/>
    <property type="evidence" value="ECO:0007669"/>
    <property type="project" value="UniProtKB-KW"/>
</dbReference>
<dbReference type="GO" id="GO:0000725">
    <property type="term" value="P:recombinational repair"/>
    <property type="evidence" value="ECO:0007669"/>
    <property type="project" value="TreeGrafter"/>
</dbReference>
<proteinExistence type="inferred from homology"/>
<comment type="similarity">
    <text evidence="1">Belongs to the helicase family. UvrD subfamily.</text>
</comment>
<dbReference type="EMBL" id="PPTO01000021">
    <property type="protein sequence ID" value="RDB55192.1"/>
    <property type="molecule type" value="Genomic_DNA"/>
</dbReference>
<reference evidence="18 19" key="1">
    <citation type="journal article" date="2018" name="Elife">
        <title>Discovery and characterization of a prevalent human gut bacterial enzyme sufficient for the inactivation of a family of plant toxins.</title>
        <authorList>
            <person name="Koppel N."/>
            <person name="Bisanz J.E."/>
            <person name="Pandelia M.E."/>
            <person name="Turnbaugh P.J."/>
            <person name="Balskus E.P."/>
        </authorList>
    </citation>
    <scope>NUCLEOTIDE SEQUENCE [LARGE SCALE GENOMIC DNA]</scope>
    <source>
        <strain evidence="18 19">OB21 GAM31</strain>
    </source>
</reference>
<comment type="caution">
    <text evidence="18">The sequence shown here is derived from an EMBL/GenBank/DDBJ whole genome shotgun (WGS) entry which is preliminary data.</text>
</comment>
<evidence type="ECO:0000256" key="1">
    <source>
        <dbReference type="ARBA" id="ARBA00009922"/>
    </source>
</evidence>
<keyword evidence="7" id="KW-0269">Exonuclease</keyword>
<evidence type="ECO:0000256" key="5">
    <source>
        <dbReference type="ARBA" id="ARBA00022801"/>
    </source>
</evidence>
<evidence type="ECO:0000256" key="15">
    <source>
        <dbReference type="PROSITE-ProRule" id="PRU00560"/>
    </source>
</evidence>
<evidence type="ECO:0000256" key="3">
    <source>
        <dbReference type="ARBA" id="ARBA00022741"/>
    </source>
</evidence>
<comment type="catalytic activity">
    <reaction evidence="12">
        <text>Couples ATP hydrolysis with the unwinding of duplex DNA by translocating in the 3'-5' direction.</text>
        <dbReference type="EC" id="5.6.2.4"/>
    </reaction>
</comment>
<accession>A0A369L7Z4</accession>
<evidence type="ECO:0000256" key="10">
    <source>
        <dbReference type="ARBA" id="ARBA00023204"/>
    </source>
</evidence>
<evidence type="ECO:0000313" key="19">
    <source>
        <dbReference type="Proteomes" id="UP000253975"/>
    </source>
</evidence>
<evidence type="ECO:0000256" key="7">
    <source>
        <dbReference type="ARBA" id="ARBA00022839"/>
    </source>
</evidence>
<dbReference type="GO" id="GO:0005829">
    <property type="term" value="C:cytosol"/>
    <property type="evidence" value="ECO:0007669"/>
    <property type="project" value="TreeGrafter"/>
</dbReference>
<feature type="domain" description="UvrD-like helicase C-terminal" evidence="17">
    <location>
        <begin position="445"/>
        <end position="738"/>
    </location>
</feature>
<feature type="domain" description="UvrD-like helicase ATP-binding" evidence="16">
    <location>
        <begin position="4"/>
        <end position="433"/>
    </location>
</feature>
<keyword evidence="11" id="KW-0413">Isomerase</keyword>
<evidence type="ECO:0000256" key="6">
    <source>
        <dbReference type="ARBA" id="ARBA00022806"/>
    </source>
</evidence>
<keyword evidence="6 15" id="KW-0347">Helicase</keyword>
<evidence type="ECO:0000256" key="2">
    <source>
        <dbReference type="ARBA" id="ARBA00022722"/>
    </source>
</evidence>
<keyword evidence="5 15" id="KW-0378">Hydrolase</keyword>
<dbReference type="GO" id="GO:0033202">
    <property type="term" value="C:DNA helicase complex"/>
    <property type="evidence" value="ECO:0007669"/>
    <property type="project" value="TreeGrafter"/>
</dbReference>